<dbReference type="AlphaFoldDB" id="A0A316GNL7"/>
<protein>
    <submittedName>
        <fullName evidence="1">Uncharacterized protein YbaA (DUF1428 family)</fullName>
    </submittedName>
</protein>
<dbReference type="Proteomes" id="UP000245708">
    <property type="component" value="Unassembled WGS sequence"/>
</dbReference>
<dbReference type="RefSeq" id="WP_109665603.1">
    <property type="nucleotide sequence ID" value="NZ_QGGW01000001.1"/>
</dbReference>
<proteinExistence type="predicted"/>
<dbReference type="OrthoDB" id="9792392at2"/>
<evidence type="ECO:0000313" key="2">
    <source>
        <dbReference type="Proteomes" id="UP000245708"/>
    </source>
</evidence>
<keyword evidence="2" id="KW-1185">Reference proteome</keyword>
<dbReference type="InterPro" id="IPR011008">
    <property type="entry name" value="Dimeric_a/b-barrel"/>
</dbReference>
<organism evidence="1 2">
    <name type="scientific">Roseicyclus mahoneyensis</name>
    <dbReference type="NCBI Taxonomy" id="164332"/>
    <lineage>
        <taxon>Bacteria</taxon>
        <taxon>Pseudomonadati</taxon>
        <taxon>Pseudomonadota</taxon>
        <taxon>Alphaproteobacteria</taxon>
        <taxon>Rhodobacterales</taxon>
        <taxon>Roseobacteraceae</taxon>
        <taxon>Roseicyclus</taxon>
    </lineage>
</organism>
<reference evidence="1 2" key="1">
    <citation type="submission" date="2018-05" db="EMBL/GenBank/DDBJ databases">
        <title>Genomic Encyclopedia of Type Strains, Phase IV (KMG-IV): sequencing the most valuable type-strain genomes for metagenomic binning, comparative biology and taxonomic classification.</title>
        <authorList>
            <person name="Goeker M."/>
        </authorList>
    </citation>
    <scope>NUCLEOTIDE SEQUENCE [LARGE SCALE GENOMIC DNA]</scope>
    <source>
        <strain evidence="1 2">DSM 16097</strain>
    </source>
</reference>
<sequence length="123" mass="13704">MSYVHGFLLAVPADRKEQYRRHAADAWPVFEKLGCLYAQENWGVDVEPGKVTSFPQAVKLEQGEVVVFAWMIWPDRATCDAAWAQMMADPTLTEGMGDMPFDGMRMMWGGFEPLFVAGTAPAA</sequence>
<dbReference type="PIRSF" id="PIRSF007028">
    <property type="entry name" value="UCP007028"/>
    <property type="match status" value="1"/>
</dbReference>
<dbReference type="InterPro" id="IPR009874">
    <property type="entry name" value="DUF1428"/>
</dbReference>
<gene>
    <name evidence="1" type="ORF">C7455_101786</name>
</gene>
<evidence type="ECO:0000313" key="1">
    <source>
        <dbReference type="EMBL" id="PWK62750.1"/>
    </source>
</evidence>
<name>A0A316GNL7_9RHOB</name>
<comment type="caution">
    <text evidence="1">The sequence shown here is derived from an EMBL/GenBank/DDBJ whole genome shotgun (WGS) entry which is preliminary data.</text>
</comment>
<dbReference type="EMBL" id="QGGW01000001">
    <property type="protein sequence ID" value="PWK62750.1"/>
    <property type="molecule type" value="Genomic_DNA"/>
</dbReference>
<dbReference type="Gene3D" id="3.30.70.100">
    <property type="match status" value="1"/>
</dbReference>
<dbReference type="Pfam" id="PF07237">
    <property type="entry name" value="DUF1428"/>
    <property type="match status" value="1"/>
</dbReference>
<accession>A0A316GNL7</accession>
<dbReference type="SUPFAM" id="SSF54909">
    <property type="entry name" value="Dimeric alpha+beta barrel"/>
    <property type="match status" value="1"/>
</dbReference>